<dbReference type="InterPro" id="IPR037523">
    <property type="entry name" value="VOC_core"/>
</dbReference>
<dbReference type="OrthoDB" id="5524593at2"/>
<dbReference type="InterPro" id="IPR041581">
    <property type="entry name" value="Glyoxalase_6"/>
</dbReference>
<dbReference type="GO" id="GO:0016829">
    <property type="term" value="F:lyase activity"/>
    <property type="evidence" value="ECO:0007669"/>
    <property type="project" value="UniProtKB-KW"/>
</dbReference>
<evidence type="ECO:0000313" key="3">
    <source>
        <dbReference type="Proteomes" id="UP000275456"/>
    </source>
</evidence>
<sequence>MLTVGSIVIRCSDLERQLLFWTAALDYEPRLPIDDDFVLLRPRGDTGPNVSLDAMPSERVLPPRIHLDLYADDQAAEVERLESLGAQLVHWPKRPPDADYLIMEDPEGNRFCVVDASPGEAA</sequence>
<dbReference type="InterPro" id="IPR029068">
    <property type="entry name" value="Glyas_Bleomycin-R_OHBP_Dase"/>
</dbReference>
<dbReference type="EMBL" id="RKHJ01000001">
    <property type="protein sequence ID" value="ROR65963.1"/>
    <property type="molecule type" value="Genomic_DNA"/>
</dbReference>
<proteinExistence type="predicted"/>
<name>A0A3N2ASD7_9MICO</name>
<feature type="domain" description="VOC" evidence="1">
    <location>
        <begin position="3"/>
        <end position="116"/>
    </location>
</feature>
<dbReference type="RefSeq" id="WP_123696997.1">
    <property type="nucleotide sequence ID" value="NZ_RKHJ01000001.1"/>
</dbReference>
<dbReference type="Gene3D" id="3.10.180.10">
    <property type="entry name" value="2,3-Dihydroxybiphenyl 1,2-Dioxygenase, domain 1"/>
    <property type="match status" value="1"/>
</dbReference>
<dbReference type="CDD" id="cd06587">
    <property type="entry name" value="VOC"/>
    <property type="match status" value="1"/>
</dbReference>
<gene>
    <name evidence="2" type="ORF">EDD26_1337</name>
</gene>
<evidence type="ECO:0000313" key="2">
    <source>
        <dbReference type="EMBL" id="ROR65963.1"/>
    </source>
</evidence>
<organism evidence="2 3">
    <name type="scientific">Agrococcus jenensis</name>
    <dbReference type="NCBI Taxonomy" id="46353"/>
    <lineage>
        <taxon>Bacteria</taxon>
        <taxon>Bacillati</taxon>
        <taxon>Actinomycetota</taxon>
        <taxon>Actinomycetes</taxon>
        <taxon>Micrococcales</taxon>
        <taxon>Microbacteriaceae</taxon>
        <taxon>Agrococcus</taxon>
    </lineage>
</organism>
<keyword evidence="2" id="KW-0456">Lyase</keyword>
<accession>A0A3N2ASD7</accession>
<keyword evidence="3" id="KW-1185">Reference proteome</keyword>
<evidence type="ECO:0000259" key="1">
    <source>
        <dbReference type="PROSITE" id="PS51819"/>
    </source>
</evidence>
<dbReference type="Proteomes" id="UP000275456">
    <property type="component" value="Unassembled WGS sequence"/>
</dbReference>
<comment type="caution">
    <text evidence="2">The sequence shown here is derived from an EMBL/GenBank/DDBJ whole genome shotgun (WGS) entry which is preliminary data.</text>
</comment>
<dbReference type="PANTHER" id="PTHR35908">
    <property type="entry name" value="HYPOTHETICAL FUSION PROTEIN"/>
    <property type="match status" value="1"/>
</dbReference>
<dbReference type="PROSITE" id="PS51819">
    <property type="entry name" value="VOC"/>
    <property type="match status" value="1"/>
</dbReference>
<reference evidence="2 3" key="1">
    <citation type="submission" date="2018-11" db="EMBL/GenBank/DDBJ databases">
        <title>Sequencing the genomes of 1000 actinobacteria strains.</title>
        <authorList>
            <person name="Klenk H.-P."/>
        </authorList>
    </citation>
    <scope>NUCLEOTIDE SEQUENCE [LARGE SCALE GENOMIC DNA]</scope>
    <source>
        <strain evidence="2 3">DSM 9580</strain>
    </source>
</reference>
<dbReference type="Pfam" id="PF18029">
    <property type="entry name" value="Glyoxalase_6"/>
    <property type="match status" value="1"/>
</dbReference>
<dbReference type="PANTHER" id="PTHR35908:SF1">
    <property type="entry name" value="CONSERVED PROTEIN"/>
    <property type="match status" value="1"/>
</dbReference>
<dbReference type="SUPFAM" id="SSF54593">
    <property type="entry name" value="Glyoxalase/Bleomycin resistance protein/Dihydroxybiphenyl dioxygenase"/>
    <property type="match status" value="1"/>
</dbReference>
<protein>
    <submittedName>
        <fullName evidence="2">Putative enzyme related to lactoylglutathione lyase</fullName>
    </submittedName>
</protein>
<dbReference type="AlphaFoldDB" id="A0A3N2ASD7"/>